<dbReference type="AlphaFoldDB" id="A0A450XV10"/>
<keyword evidence="3" id="KW-0548">Nucleotidyltransferase</keyword>
<dbReference type="PANTHER" id="PTHR34047">
    <property type="entry name" value="NUCLEAR INTRON MATURASE 1, MITOCHONDRIAL-RELATED"/>
    <property type="match status" value="1"/>
</dbReference>
<dbReference type="PANTHER" id="PTHR34047:SF8">
    <property type="entry name" value="PROTEIN YKFC"/>
    <property type="match status" value="1"/>
</dbReference>
<dbReference type="InterPro" id="IPR013597">
    <property type="entry name" value="Mat_intron_G2"/>
</dbReference>
<keyword evidence="3" id="KW-0695">RNA-directed DNA polymerase</keyword>
<gene>
    <name evidence="3" type="ORF">BECKMB1821G_GA0114241_11393</name>
</gene>
<dbReference type="InterPro" id="IPR000477">
    <property type="entry name" value="RT_dom"/>
</dbReference>
<feature type="domain" description="Reverse transcriptase" evidence="2">
    <location>
        <begin position="1"/>
        <end position="98"/>
    </location>
</feature>
<comment type="similarity">
    <text evidence="1">Belongs to the bacterial reverse transcriptase family.</text>
</comment>
<evidence type="ECO:0000313" key="3">
    <source>
        <dbReference type="EMBL" id="VFK33141.1"/>
    </source>
</evidence>
<dbReference type="SUPFAM" id="SSF56672">
    <property type="entry name" value="DNA/RNA polymerases"/>
    <property type="match status" value="1"/>
</dbReference>
<keyword evidence="3" id="KW-0808">Transferase</keyword>
<proteinExistence type="inferred from homology"/>
<protein>
    <submittedName>
        <fullName evidence="3">RNA-directed DNA polymerase</fullName>
    </submittedName>
</protein>
<dbReference type="GO" id="GO:0003964">
    <property type="term" value="F:RNA-directed DNA polymerase activity"/>
    <property type="evidence" value="ECO:0007669"/>
    <property type="project" value="UniProtKB-KW"/>
</dbReference>
<dbReference type="EMBL" id="CAADFO010000139">
    <property type="protein sequence ID" value="VFK33141.1"/>
    <property type="molecule type" value="Genomic_DNA"/>
</dbReference>
<dbReference type="InterPro" id="IPR043502">
    <property type="entry name" value="DNA/RNA_pol_sf"/>
</dbReference>
<evidence type="ECO:0000259" key="2">
    <source>
        <dbReference type="PROSITE" id="PS50878"/>
    </source>
</evidence>
<evidence type="ECO:0000256" key="1">
    <source>
        <dbReference type="ARBA" id="ARBA00034120"/>
    </source>
</evidence>
<name>A0A450XV10_9GAMM</name>
<dbReference type="Pfam" id="PF08388">
    <property type="entry name" value="GIIM"/>
    <property type="match status" value="1"/>
</dbReference>
<organism evidence="3">
    <name type="scientific">Candidatus Kentrum sp. MB</name>
    <dbReference type="NCBI Taxonomy" id="2138164"/>
    <lineage>
        <taxon>Bacteria</taxon>
        <taxon>Pseudomonadati</taxon>
        <taxon>Pseudomonadota</taxon>
        <taxon>Gammaproteobacteria</taxon>
        <taxon>Candidatus Kentrum</taxon>
    </lineage>
</organism>
<reference evidence="3" key="1">
    <citation type="submission" date="2019-02" db="EMBL/GenBank/DDBJ databases">
        <authorList>
            <person name="Gruber-Vodicka R. H."/>
            <person name="Seah K. B. B."/>
        </authorList>
    </citation>
    <scope>NUCLEOTIDE SEQUENCE</scope>
    <source>
        <strain evidence="3">BECK_BZ197</strain>
    </source>
</reference>
<dbReference type="InterPro" id="IPR051083">
    <property type="entry name" value="GrpII_Intron_Splice-Mob/Def"/>
</dbReference>
<dbReference type="Pfam" id="PF00078">
    <property type="entry name" value="RVT_1"/>
    <property type="match status" value="1"/>
</dbReference>
<sequence>MDCLRKALNEISKLKQQYSSLLANIALNSLDWLLDRQGLRIKRYADDFVVMCRSHAQAEEALALVQSHLGEELKLNLSPEKTHIAAFSEGFSYLGFDLCSRSVTMRAKSVENLKAKVREITERSHNLDDDLITRLNRILRGTANYFATPFSHNRRLFKEFDKWIRVRLLRRSASVNGKPTTGQLIYQWRLKHFRRIGLLSLYDFYPQPA</sequence>
<accession>A0A450XV10</accession>
<dbReference type="PROSITE" id="PS50878">
    <property type="entry name" value="RT_POL"/>
    <property type="match status" value="1"/>
</dbReference>